<dbReference type="EMBL" id="WWDJ01000058">
    <property type="protein sequence ID" value="NEX55746.1"/>
    <property type="molecule type" value="Genomic_DNA"/>
</dbReference>
<organism evidence="1 2">
    <name type="scientific">Lactococcus lactis</name>
    <dbReference type="NCBI Taxonomy" id="1358"/>
    <lineage>
        <taxon>Bacteria</taxon>
        <taxon>Bacillati</taxon>
        <taxon>Bacillota</taxon>
        <taxon>Bacilli</taxon>
        <taxon>Lactobacillales</taxon>
        <taxon>Streptococcaceae</taxon>
        <taxon>Lactococcus</taxon>
    </lineage>
</organism>
<evidence type="ECO:0000313" key="2">
    <source>
        <dbReference type="Proteomes" id="UP000477402"/>
    </source>
</evidence>
<name>A0A6M0M8E3_9LACT</name>
<reference evidence="1 2" key="1">
    <citation type="submission" date="2019-12" db="EMBL/GenBank/DDBJ databases">
        <title>Draft Genome Sequences of L. lactis strains MS22333, MS22334, MS22336, and MS22337, Isolated from Spontaneous Fermented Camel Milk in Ethiopia.</title>
        <authorList>
            <person name="Bragason E."/>
            <person name="Hansen E.B."/>
            <person name="Guya M.E."/>
            <person name="Berhe T."/>
        </authorList>
    </citation>
    <scope>NUCLEOTIDE SEQUENCE [LARGE SCALE GENOMIC DNA]</scope>
    <source>
        <strain evidence="1 2">MS22336</strain>
    </source>
</reference>
<protein>
    <submittedName>
        <fullName evidence="1">Uncharacterized protein</fullName>
    </submittedName>
</protein>
<gene>
    <name evidence="1" type="ORF">GTP08_08630</name>
</gene>
<dbReference type="RefSeq" id="WP_163656735.1">
    <property type="nucleotide sequence ID" value="NZ_WWDH01000027.1"/>
</dbReference>
<dbReference type="AlphaFoldDB" id="A0A6M0M8E3"/>
<evidence type="ECO:0000313" key="1">
    <source>
        <dbReference type="EMBL" id="NEX55746.1"/>
    </source>
</evidence>
<comment type="caution">
    <text evidence="1">The sequence shown here is derived from an EMBL/GenBank/DDBJ whole genome shotgun (WGS) entry which is preliminary data.</text>
</comment>
<accession>A0A6M0M8E3</accession>
<sequence length="48" mass="5817">MNFDNDACVKHIVYKLEQNITTIFEEQKEEYRTLKKLAKTLELVLKRM</sequence>
<dbReference type="Proteomes" id="UP000477402">
    <property type="component" value="Unassembled WGS sequence"/>
</dbReference>
<proteinExistence type="predicted"/>